<organism evidence="2 3">
    <name type="scientific">Streptomyces macrosporus</name>
    <dbReference type="NCBI Taxonomy" id="44032"/>
    <lineage>
        <taxon>Bacteria</taxon>
        <taxon>Bacillati</taxon>
        <taxon>Actinomycetota</taxon>
        <taxon>Actinomycetes</taxon>
        <taxon>Kitasatosporales</taxon>
        <taxon>Streptomycetaceae</taxon>
        <taxon>Streptomyces</taxon>
    </lineage>
</organism>
<dbReference type="PANTHER" id="PTHR34846">
    <property type="entry name" value="4-CARBOXYMUCONOLACTONE DECARBOXYLASE FAMILY PROTEIN (AFU_ORTHOLOGUE AFUA_6G11590)"/>
    <property type="match status" value="1"/>
</dbReference>
<dbReference type="Gene3D" id="1.20.1290.10">
    <property type="entry name" value="AhpD-like"/>
    <property type="match status" value="1"/>
</dbReference>
<proteinExistence type="predicted"/>
<dbReference type="InterPro" id="IPR003779">
    <property type="entry name" value="CMD-like"/>
</dbReference>
<accession>A0ABP5WK37</accession>
<dbReference type="RefSeq" id="WP_344320839.1">
    <property type="nucleotide sequence ID" value="NZ_BAAASZ010000007.1"/>
</dbReference>
<dbReference type="EMBL" id="BAAASZ010000007">
    <property type="protein sequence ID" value="GAA2429177.1"/>
    <property type="molecule type" value="Genomic_DNA"/>
</dbReference>
<feature type="domain" description="Carboxymuconolactone decarboxylase-like" evidence="1">
    <location>
        <begin position="11"/>
        <end position="92"/>
    </location>
</feature>
<comment type="caution">
    <text evidence="2">The sequence shown here is derived from an EMBL/GenBank/DDBJ whole genome shotgun (WGS) entry which is preliminary data.</text>
</comment>
<protein>
    <submittedName>
        <fullName evidence="2">Carboxymuconolactone decarboxylase family protein</fullName>
    </submittedName>
</protein>
<dbReference type="InterPro" id="IPR029032">
    <property type="entry name" value="AhpD-like"/>
</dbReference>
<dbReference type="NCBIfam" id="TIGR00778">
    <property type="entry name" value="ahpD_dom"/>
    <property type="match status" value="1"/>
</dbReference>
<reference evidence="3" key="1">
    <citation type="journal article" date="2019" name="Int. J. Syst. Evol. Microbiol.">
        <title>The Global Catalogue of Microorganisms (GCM) 10K type strain sequencing project: providing services to taxonomists for standard genome sequencing and annotation.</title>
        <authorList>
            <consortium name="The Broad Institute Genomics Platform"/>
            <consortium name="The Broad Institute Genome Sequencing Center for Infectious Disease"/>
            <person name="Wu L."/>
            <person name="Ma J."/>
        </authorList>
    </citation>
    <scope>NUCLEOTIDE SEQUENCE [LARGE SCALE GENOMIC DNA]</scope>
    <source>
        <strain evidence="3">JCM 6305</strain>
    </source>
</reference>
<evidence type="ECO:0000313" key="2">
    <source>
        <dbReference type="EMBL" id="GAA2429177.1"/>
    </source>
</evidence>
<dbReference type="InterPro" id="IPR004675">
    <property type="entry name" value="AhpD_core"/>
</dbReference>
<evidence type="ECO:0000313" key="3">
    <source>
        <dbReference type="Proteomes" id="UP001501638"/>
    </source>
</evidence>
<name>A0ABP5WK37_9ACTN</name>
<evidence type="ECO:0000259" key="1">
    <source>
        <dbReference type="Pfam" id="PF02627"/>
    </source>
</evidence>
<dbReference type="SUPFAM" id="SSF69118">
    <property type="entry name" value="AhpD-like"/>
    <property type="match status" value="1"/>
</dbReference>
<sequence>MARMDLGTAAPEPYKAIVQADGAIRIGPLDATVRELVKIRASQLNGCVYCVDMHTREARRLGESQDRLDQLPVWEESELFGGRERAALAYTDAVTRGQRVDDDLWRELCEHFPDEAERGHLVLQVALINALNRLGVPLEMKPAPRTGAAAR</sequence>
<dbReference type="Pfam" id="PF02627">
    <property type="entry name" value="CMD"/>
    <property type="match status" value="1"/>
</dbReference>
<dbReference type="Proteomes" id="UP001501638">
    <property type="component" value="Unassembled WGS sequence"/>
</dbReference>
<keyword evidence="3" id="KW-1185">Reference proteome</keyword>
<dbReference type="PANTHER" id="PTHR34846:SF10">
    <property type="entry name" value="CYTOPLASMIC PROTEIN"/>
    <property type="match status" value="1"/>
</dbReference>
<gene>
    <name evidence="2" type="ORF">GCM10010405_09970</name>
</gene>